<dbReference type="Proteomes" id="UP000326961">
    <property type="component" value="Chromosome"/>
</dbReference>
<sequence>MKKEFKVQAISEKVDVLEVNGQEYSYRCLHNCPRDIWSGNSSSRTRGCNIEVHHDAYMTVKY</sequence>
<evidence type="ECO:0000313" key="3">
    <source>
        <dbReference type="Proteomes" id="UP000326961"/>
    </source>
</evidence>
<name>A0A5P3XGV1_PARBF</name>
<proteinExistence type="predicted"/>
<reference evidence="2 3" key="1">
    <citation type="submission" date="2018-09" db="EMBL/GenBank/DDBJ databases">
        <title>A clostridial neurotoxin that targets Anopheles mosquitoes.</title>
        <authorList>
            <person name="Contreras E."/>
            <person name="Masuyer G."/>
            <person name="Qureshi N."/>
            <person name="Chawla S."/>
            <person name="Lim H.L."/>
            <person name="Chen J."/>
            <person name="Stenmark P."/>
            <person name="Gill S."/>
        </authorList>
    </citation>
    <scope>NUCLEOTIDE SEQUENCE [LARGE SCALE GENOMIC DNA]</scope>
    <source>
        <strain evidence="2 3">Cbm</strain>
    </source>
</reference>
<evidence type="ECO:0000313" key="2">
    <source>
        <dbReference type="EMBL" id="QEZ69588.1"/>
    </source>
</evidence>
<dbReference type="EMBL" id="CP032452">
    <property type="protein sequence ID" value="QEZ69462.1"/>
    <property type="molecule type" value="Genomic_DNA"/>
</dbReference>
<accession>A0A5P3XGV1</accession>
<protein>
    <submittedName>
        <fullName evidence="2">Uncharacterized protein</fullName>
    </submittedName>
</protein>
<gene>
    <name evidence="1" type="ORF">D4A35_11420</name>
    <name evidence="2" type="ORF">D4A35_12115</name>
</gene>
<dbReference type="EMBL" id="CP032452">
    <property type="protein sequence ID" value="QEZ69588.1"/>
    <property type="molecule type" value="Genomic_DNA"/>
</dbReference>
<organism evidence="2 3">
    <name type="scientific">Paraclostridium bifermentans</name>
    <name type="common">Clostridium bifermentans</name>
    <dbReference type="NCBI Taxonomy" id="1490"/>
    <lineage>
        <taxon>Bacteria</taxon>
        <taxon>Bacillati</taxon>
        <taxon>Bacillota</taxon>
        <taxon>Clostridia</taxon>
        <taxon>Peptostreptococcales</taxon>
        <taxon>Peptostreptococcaceae</taxon>
        <taxon>Paraclostridium</taxon>
    </lineage>
</organism>
<dbReference type="AlphaFoldDB" id="A0A5P3XGV1"/>
<dbReference type="RefSeq" id="WP_021428333.1">
    <property type="nucleotide sequence ID" value="NZ_CP032452.1"/>
</dbReference>
<evidence type="ECO:0000313" key="1">
    <source>
        <dbReference type="EMBL" id="QEZ69462.1"/>
    </source>
</evidence>